<dbReference type="EMBL" id="PHFL01000026">
    <property type="protein sequence ID" value="RFM24763.1"/>
    <property type="molecule type" value="Genomic_DNA"/>
</dbReference>
<comment type="subcellular location">
    <subcellularLocation>
        <location evidence="1">Membrane</location>
        <topology evidence="1">Multi-pass membrane protein</topology>
    </subcellularLocation>
</comment>
<feature type="transmembrane region" description="Helical" evidence="5">
    <location>
        <begin position="89"/>
        <end position="109"/>
    </location>
</feature>
<dbReference type="InterPro" id="IPR009908">
    <property type="entry name" value="Methylamine_util_MauE"/>
</dbReference>
<evidence type="ECO:0000256" key="2">
    <source>
        <dbReference type="ARBA" id="ARBA00022692"/>
    </source>
</evidence>
<accession>A0A395M1U0</accession>
<name>A0A395M1U0_9BACT</name>
<feature type="domain" description="Methylamine utilisation protein MauE" evidence="6">
    <location>
        <begin position="31"/>
        <end position="136"/>
    </location>
</feature>
<feature type="transmembrane region" description="Helical" evidence="5">
    <location>
        <begin position="140"/>
        <end position="159"/>
    </location>
</feature>
<keyword evidence="2 5" id="KW-0812">Transmembrane</keyword>
<comment type="caution">
    <text evidence="7">The sequence shown here is derived from an EMBL/GenBank/DDBJ whole genome shotgun (WGS) entry which is preliminary data.</text>
</comment>
<keyword evidence="3 5" id="KW-1133">Transmembrane helix</keyword>
<evidence type="ECO:0000256" key="4">
    <source>
        <dbReference type="ARBA" id="ARBA00023136"/>
    </source>
</evidence>
<evidence type="ECO:0000259" key="6">
    <source>
        <dbReference type="Pfam" id="PF07291"/>
    </source>
</evidence>
<evidence type="ECO:0000256" key="5">
    <source>
        <dbReference type="SAM" id="Phobius"/>
    </source>
</evidence>
<feature type="transmembrane region" description="Helical" evidence="5">
    <location>
        <begin position="27"/>
        <end position="48"/>
    </location>
</feature>
<gene>
    <name evidence="7" type="ORF">D0433_03890</name>
</gene>
<feature type="transmembrane region" description="Helical" evidence="5">
    <location>
        <begin position="116"/>
        <end position="134"/>
    </location>
</feature>
<reference evidence="7 8" key="1">
    <citation type="journal article" date="2011" name="ISME J.">
        <title>Community ecology of hot spring cyanobacterial mats: predominant populations and their functional potential.</title>
        <authorList>
            <person name="Klatt C.G."/>
            <person name="Wood J.M."/>
            <person name="Rusch D.B."/>
            <person name="Bateson M.M."/>
            <person name="Hamamura N."/>
            <person name="Heidelberg J.F."/>
            <person name="Grossman A.R."/>
            <person name="Bhaya D."/>
            <person name="Cohan F.M."/>
            <person name="Kuhl M."/>
            <person name="Bryant D.A."/>
            <person name="Ward D.M."/>
        </authorList>
    </citation>
    <scope>NUCLEOTIDE SEQUENCE [LARGE SCALE GENOMIC DNA]</scope>
    <source>
        <strain evidence="7">OS</strain>
    </source>
</reference>
<dbReference type="GO" id="GO:0016020">
    <property type="term" value="C:membrane"/>
    <property type="evidence" value="ECO:0007669"/>
    <property type="project" value="UniProtKB-SubCell"/>
</dbReference>
<dbReference type="Proteomes" id="UP000266389">
    <property type="component" value="Unassembled WGS sequence"/>
</dbReference>
<evidence type="ECO:0000256" key="1">
    <source>
        <dbReference type="ARBA" id="ARBA00004141"/>
    </source>
</evidence>
<dbReference type="GO" id="GO:0030416">
    <property type="term" value="P:methylamine metabolic process"/>
    <property type="evidence" value="ECO:0007669"/>
    <property type="project" value="InterPro"/>
</dbReference>
<dbReference type="AlphaFoldDB" id="A0A395M1U0"/>
<evidence type="ECO:0000313" key="7">
    <source>
        <dbReference type="EMBL" id="RFM24763.1"/>
    </source>
</evidence>
<protein>
    <submittedName>
        <fullName evidence="7">DoxX family membrane protein</fullName>
    </submittedName>
</protein>
<evidence type="ECO:0000256" key="3">
    <source>
        <dbReference type="ARBA" id="ARBA00022989"/>
    </source>
</evidence>
<organism evidence="7 8">
    <name type="scientific">Candidatus Thermochlorobacter aerophilus</name>
    <dbReference type="NCBI Taxonomy" id="1868324"/>
    <lineage>
        <taxon>Bacteria</taxon>
        <taxon>Pseudomonadati</taxon>
        <taxon>Chlorobiota</taxon>
        <taxon>Chlorobiia</taxon>
        <taxon>Chlorobiales</taxon>
        <taxon>Candidatus Thermochlorobacteriaceae</taxon>
        <taxon>Candidatus Thermochlorobacter</taxon>
    </lineage>
</organism>
<proteinExistence type="predicted"/>
<sequence>MRASLLSTPSSFSWTWSHISRHPLQTLAIVLILAMRYFFAVFFIYGFWHKLVHEWMWTDILKLHFIDRLSEIHPDTFQAAYLRYFAIPFYLPIAWVITVGELFIGLALIFGITTRLHAAFGLFMLLNFAAGAFYNIWIDILSIMAILFIIFPTGHWFGFDRLLHQRYPDAIWFR</sequence>
<evidence type="ECO:0000313" key="8">
    <source>
        <dbReference type="Proteomes" id="UP000266389"/>
    </source>
</evidence>
<dbReference type="Pfam" id="PF07291">
    <property type="entry name" value="MauE"/>
    <property type="match status" value="1"/>
</dbReference>
<keyword evidence="4 5" id="KW-0472">Membrane</keyword>